<name>A0A7L6B0V7_9ACTN</name>
<reference evidence="2" key="1">
    <citation type="submission" date="2020-07" db="EMBL/GenBank/DDBJ databases">
        <title>A new Micromonospora strain with potent antibiotic activity isolated from the microbiome of a mid-Atlantic deep-sea sponge.</title>
        <authorList>
            <person name="Back C.R."/>
            <person name="Stennett H.L."/>
            <person name="Williams S.E."/>
            <person name="Wang L."/>
            <person name="Ojeda Gomez J."/>
            <person name="Abdulle O.M."/>
            <person name="Duffy T."/>
            <person name="Hendry K.R."/>
            <person name="Powell D."/>
            <person name="Stach J.E."/>
            <person name="Essex-Lopresti A.E."/>
            <person name="Willis C.L."/>
            <person name="Curnow P."/>
            <person name="Race P.R."/>
        </authorList>
    </citation>
    <scope>NUCLEOTIDE SEQUENCE [LARGE SCALE GENOMIC DNA]</scope>
    <source>
        <strain evidence="2">28ISP2-46</strain>
    </source>
</reference>
<gene>
    <name evidence="1" type="ORF">H1D33_19750</name>
</gene>
<dbReference type="RefSeq" id="WP_181568131.1">
    <property type="nucleotide sequence ID" value="NZ_CP059322.2"/>
</dbReference>
<evidence type="ECO:0000313" key="1">
    <source>
        <dbReference type="EMBL" id="QLQ35602.1"/>
    </source>
</evidence>
<sequence length="138" mass="15138">MTPDVTLASVVYWRRSLWNGMRCVPVLMTLDQGWLRARDRDGAEVFAVPAGQVRGRLTRLSTLLLTVGGRRYAIVGRGSDVSPSPSADQRRELDEFWAHRAPPSGDGAGFLDLVFNGGASFHTRSWRDALARAGAAVR</sequence>
<dbReference type="KEGG" id="mfeu:H1D33_19750"/>
<keyword evidence="2" id="KW-1185">Reference proteome</keyword>
<accession>A0A7L6B0V7</accession>
<proteinExistence type="predicted"/>
<protein>
    <submittedName>
        <fullName evidence="1">Uncharacterized protein</fullName>
    </submittedName>
</protein>
<dbReference type="EMBL" id="CP059322">
    <property type="protein sequence ID" value="QLQ35602.1"/>
    <property type="molecule type" value="Genomic_DNA"/>
</dbReference>
<evidence type="ECO:0000313" key="2">
    <source>
        <dbReference type="Proteomes" id="UP000510844"/>
    </source>
</evidence>
<dbReference type="Proteomes" id="UP000510844">
    <property type="component" value="Chromosome"/>
</dbReference>
<organism evidence="1 2">
    <name type="scientific">Micromonospora robiginosa</name>
    <dbReference type="NCBI Taxonomy" id="2749844"/>
    <lineage>
        <taxon>Bacteria</taxon>
        <taxon>Bacillati</taxon>
        <taxon>Actinomycetota</taxon>
        <taxon>Actinomycetes</taxon>
        <taxon>Micromonosporales</taxon>
        <taxon>Micromonosporaceae</taxon>
        <taxon>Micromonospora</taxon>
    </lineage>
</organism>
<reference evidence="1 2" key="2">
    <citation type="journal article" date="2021" name="Mar. Drugs">
        <title>A New Micromonospora Strain with Antibiotic Activity Isolated from the Microbiome of a Mid-Atlantic Deep-Sea Sponge.</title>
        <authorList>
            <person name="Back C.R."/>
            <person name="Stennett H.L."/>
            <person name="Williams S.E."/>
            <person name="Wang L."/>
            <person name="Ojeda Gomez J."/>
            <person name="Abdulle O.M."/>
            <person name="Duffy T."/>
            <person name="Neal C."/>
            <person name="Mantell J."/>
            <person name="Jepson M.A."/>
            <person name="Hendry K.R."/>
            <person name="Powell D."/>
            <person name="Stach J.E.M."/>
            <person name="Essex-Lopresti A.E."/>
            <person name="Willis C.L."/>
            <person name="Curnow P."/>
            <person name="Race P.R."/>
        </authorList>
    </citation>
    <scope>NUCLEOTIDE SEQUENCE [LARGE SCALE GENOMIC DNA]</scope>
    <source>
        <strain evidence="1 2">28ISP2-46</strain>
    </source>
</reference>
<dbReference type="AlphaFoldDB" id="A0A7L6B0V7"/>